<evidence type="ECO:0000256" key="1">
    <source>
        <dbReference type="ARBA" id="ARBA00006481"/>
    </source>
</evidence>
<dbReference type="GO" id="GO:0003677">
    <property type="term" value="F:DNA binding"/>
    <property type="evidence" value="ECO:0007669"/>
    <property type="project" value="TreeGrafter"/>
</dbReference>
<dbReference type="OrthoDB" id="9948513at2759"/>
<feature type="compositionally biased region" description="Polar residues" evidence="2">
    <location>
        <begin position="307"/>
        <end position="323"/>
    </location>
</feature>
<comment type="similarity">
    <text evidence="1">Belongs to the BCLAF1/THRAP3 family.</text>
</comment>
<reference evidence="3" key="1">
    <citation type="submission" date="2025-08" db="UniProtKB">
        <authorList>
            <consortium name="Ensembl"/>
        </authorList>
    </citation>
    <scope>IDENTIFICATION</scope>
</reference>
<dbReference type="GO" id="GO:0045944">
    <property type="term" value="P:positive regulation of transcription by RNA polymerase II"/>
    <property type="evidence" value="ECO:0007669"/>
    <property type="project" value="TreeGrafter"/>
</dbReference>
<keyword evidence="4" id="KW-1185">Reference proteome</keyword>
<dbReference type="GO" id="GO:0016592">
    <property type="term" value="C:mediator complex"/>
    <property type="evidence" value="ECO:0007669"/>
    <property type="project" value="TreeGrafter"/>
</dbReference>
<proteinExistence type="inferred from homology"/>
<feature type="compositionally biased region" description="Polar residues" evidence="2">
    <location>
        <begin position="246"/>
        <end position="255"/>
    </location>
</feature>
<feature type="compositionally biased region" description="Pro residues" evidence="2">
    <location>
        <begin position="293"/>
        <end position="305"/>
    </location>
</feature>
<dbReference type="InterPro" id="IPR029199">
    <property type="entry name" value="THRAP3_BCLAF1"/>
</dbReference>
<dbReference type="Ensembl" id="ENSLLET00000002684.1">
    <property type="protein sequence ID" value="ENSLLEP00000002569.1"/>
    <property type="gene ID" value="ENSLLEG00000001669.1"/>
</dbReference>
<feature type="compositionally biased region" description="Acidic residues" evidence="2">
    <location>
        <begin position="921"/>
        <end position="931"/>
    </location>
</feature>
<reference evidence="3" key="2">
    <citation type="submission" date="2025-09" db="UniProtKB">
        <authorList>
            <consortium name="Ensembl"/>
        </authorList>
    </citation>
    <scope>IDENTIFICATION</scope>
</reference>
<feature type="compositionally biased region" description="Basic residues" evidence="2">
    <location>
        <begin position="157"/>
        <end position="179"/>
    </location>
</feature>
<dbReference type="GeneTree" id="ENSGT00950000183163"/>
<feature type="region of interest" description="Disordered" evidence="2">
    <location>
        <begin position="902"/>
        <end position="946"/>
    </location>
</feature>
<feature type="compositionally biased region" description="Low complexity" evidence="2">
    <location>
        <begin position="770"/>
        <end position="782"/>
    </location>
</feature>
<feature type="compositionally biased region" description="Low complexity" evidence="2">
    <location>
        <begin position="280"/>
        <end position="289"/>
    </location>
</feature>
<dbReference type="Pfam" id="PF15440">
    <property type="entry name" value="THRAP3_BCLAF1"/>
    <property type="match status" value="1"/>
</dbReference>
<feature type="compositionally biased region" description="Basic and acidic residues" evidence="2">
    <location>
        <begin position="180"/>
        <end position="191"/>
    </location>
</feature>
<feature type="compositionally biased region" description="Basic and acidic residues" evidence="2">
    <location>
        <begin position="526"/>
        <end position="548"/>
    </location>
</feature>
<feature type="compositionally biased region" description="Basic residues" evidence="2">
    <location>
        <begin position="55"/>
        <end position="86"/>
    </location>
</feature>
<dbReference type="GO" id="GO:0003712">
    <property type="term" value="F:transcription coregulator activity"/>
    <property type="evidence" value="ECO:0007669"/>
    <property type="project" value="TreeGrafter"/>
</dbReference>
<evidence type="ECO:0000313" key="4">
    <source>
        <dbReference type="Proteomes" id="UP000694569"/>
    </source>
</evidence>
<feature type="region of interest" description="Disordered" evidence="2">
    <location>
        <begin position="31"/>
        <end position="554"/>
    </location>
</feature>
<feature type="compositionally biased region" description="Basic and acidic residues" evidence="2">
    <location>
        <begin position="31"/>
        <end position="40"/>
    </location>
</feature>
<feature type="compositionally biased region" description="Basic and acidic residues" evidence="2">
    <location>
        <begin position="723"/>
        <end position="752"/>
    </location>
</feature>
<feature type="compositionally biased region" description="Basic and acidic residues" evidence="2">
    <location>
        <begin position="872"/>
        <end position="884"/>
    </location>
</feature>
<dbReference type="Proteomes" id="UP000694569">
    <property type="component" value="Unplaced"/>
</dbReference>
<name>A0A8C5LUP2_9ANUR</name>
<accession>A0A8C5LUP2</accession>
<feature type="compositionally biased region" description="Basic and acidic residues" evidence="2">
    <location>
        <begin position="94"/>
        <end position="110"/>
    </location>
</feature>
<dbReference type="PANTHER" id="PTHR15268:SF19">
    <property type="entry name" value="THYROID HORMONE RECEPTOR-ASSOCIATED PROTEIN 3"/>
    <property type="match status" value="1"/>
</dbReference>
<feature type="compositionally biased region" description="Basic residues" evidence="2">
    <location>
        <begin position="753"/>
        <end position="766"/>
    </location>
</feature>
<feature type="compositionally biased region" description="Polar residues" evidence="2">
    <location>
        <begin position="144"/>
        <end position="154"/>
    </location>
</feature>
<feature type="compositionally biased region" description="Basic and acidic residues" evidence="2">
    <location>
        <begin position="684"/>
        <end position="716"/>
    </location>
</feature>
<evidence type="ECO:0000256" key="2">
    <source>
        <dbReference type="SAM" id="MobiDB-lite"/>
    </source>
</evidence>
<feature type="compositionally biased region" description="Basic and acidic residues" evidence="2">
    <location>
        <begin position="424"/>
        <end position="472"/>
    </location>
</feature>
<feature type="compositionally biased region" description="Low complexity" evidence="2">
    <location>
        <begin position="117"/>
        <end position="132"/>
    </location>
</feature>
<dbReference type="PANTHER" id="PTHR15268">
    <property type="entry name" value="THRAP3/BCLAF1"/>
    <property type="match status" value="1"/>
</dbReference>
<sequence length="946" mass="108574">MGEFYRGIGHKQVNIAADMPLTDGAAEIEIKAGKAEDLKMSKKSKSRSGSSRSVSRSRSRSFSKSRSRSRSLSHSRKRRHSSRSRSRSYSPGYNRERNHPRVYQNRDFRGHNRGYRRPYYFRPRGRGFYPRGQHNRGGYMNYRPNWQNYNRQQYSPRRARSRSRSPKRRSMSPRSRSHSRNSDKSSSDRSRRSSSSRSSSTHSREETSKRKSRKEKKINSKDQRGSVQTGDEDSKEPSASGAGETGSKNEASKSWQDIEAYDTSPIPQHSPAERGPTLKSSVQSVVVRRCSPRPGPGQKPSPPSPSVLQSSGAFRASSRQSPFDHSLSPPRKSPLTKSPPSMGSLYGGQKEEGRSGDMSAPIGTGYKRFMEEQKNKALELEKENGKDKLSALEKMKDRSSPTDFAMNELERAYKKSQSPKRFKMREELEKMKMAELRFAKEEAEQERRSRSRKDSDSDSKNQDPYDPAKWEELSFIPTAKEKRRKSEDIEDELYSERPRKEEKALKKGEGKGFLPEKNFRVTSFKGAKDRSESPPPRKAEKASKDEAAFSKSAFSISKDAGPSVRLDSFDEDLARTSGVLAHERKLSRDLVHSNKKDQEFKSIFQHIQSAQPQRSPSEVFAQHIVTIVHHVKEHHFGPSAMTLSERFTKYLKKTKEQEPAKSRKSPEIHRRIDISPSAFRKHGFMHDEAKHSKEGSHKGEGKYREEPSDLRQDIERRKKHKDTKRDHSRDSGDSRDSSRSRERTPEKIEKPRKSSKKHKKHRKVRERSRSSSSSSHSSHSLRAPAQDEFPPEGEDKEEGAPAFDKPRTGSKDFQGPTERGRGRGTFQFRARGARPWGRGVFPGNNNNNNDFQKRNRDEEWDPEYTPKSKKYYLHDDREGENEEKWVNRGRGRANFARGRGRFLFRKPGTSPKWAHDKFSGEEGEIEEDESGAENKEDKGNNMSNLE</sequence>
<feature type="compositionally biased region" description="Basic and acidic residues" evidence="2">
    <location>
        <begin position="368"/>
        <end position="400"/>
    </location>
</feature>
<feature type="compositionally biased region" description="Basic and acidic residues" evidence="2">
    <location>
        <begin position="494"/>
        <end position="510"/>
    </location>
</feature>
<dbReference type="AlphaFoldDB" id="A0A8C5LUP2"/>
<feature type="region of interest" description="Disordered" evidence="2">
    <location>
        <begin position="653"/>
        <end position="884"/>
    </location>
</feature>
<gene>
    <name evidence="3" type="primary">THRAP3</name>
</gene>
<protein>
    <submittedName>
        <fullName evidence="3">Thyroid hormone receptor associated protein 3</fullName>
    </submittedName>
</protein>
<evidence type="ECO:0000313" key="3">
    <source>
        <dbReference type="Ensembl" id="ENSLLEP00000002569.1"/>
    </source>
</evidence>
<feature type="compositionally biased region" description="Basic and acidic residues" evidence="2">
    <location>
        <begin position="653"/>
        <end position="673"/>
    </location>
</feature>
<organism evidence="3 4">
    <name type="scientific">Leptobrachium leishanense</name>
    <name type="common">Leishan spiny toad</name>
    <dbReference type="NCBI Taxonomy" id="445787"/>
    <lineage>
        <taxon>Eukaryota</taxon>
        <taxon>Metazoa</taxon>
        <taxon>Chordata</taxon>
        <taxon>Craniata</taxon>
        <taxon>Vertebrata</taxon>
        <taxon>Euteleostomi</taxon>
        <taxon>Amphibia</taxon>
        <taxon>Batrachia</taxon>
        <taxon>Anura</taxon>
        <taxon>Pelobatoidea</taxon>
        <taxon>Megophryidae</taxon>
        <taxon>Leptobrachium</taxon>
    </lineage>
</organism>